<evidence type="ECO:0000313" key="1">
    <source>
        <dbReference type="EMBL" id="WWP24133.1"/>
    </source>
</evidence>
<dbReference type="Pfam" id="PF09709">
    <property type="entry name" value="Cas_Csd1"/>
    <property type="match status" value="1"/>
</dbReference>
<reference evidence="1 2" key="1">
    <citation type="submission" date="2024-02" db="EMBL/GenBank/DDBJ databases">
        <title>Complete sequences of two Paenibacillus sp. strains and one Lysinibacillus strain isolated from the environment on STAA medium highlight biotechnological potential.</title>
        <authorList>
            <person name="Attere S.A."/>
            <person name="Piche L.C."/>
            <person name="Intertaglia L."/>
            <person name="Lami R."/>
            <person name="Charette S.J."/>
            <person name="Vincent A.T."/>
        </authorList>
    </citation>
    <scope>NUCLEOTIDE SEQUENCE [LARGE SCALE GENOMIC DNA]</scope>
    <source>
        <strain evidence="1 2">Y5S-7</strain>
        <plasmid evidence="1 2">pY5S7-2</plasmid>
    </source>
</reference>
<dbReference type="EMBL" id="CP145894">
    <property type="protein sequence ID" value="WWP24133.1"/>
    <property type="molecule type" value="Genomic_DNA"/>
</dbReference>
<name>A0ABD8B330_PAEAM</name>
<gene>
    <name evidence="1" type="ORF">V6668_32175</name>
</gene>
<dbReference type="InterPro" id="IPR010144">
    <property type="entry name" value="CRISPR-assoc_prot_Csd1-typ"/>
</dbReference>
<dbReference type="GeneID" id="93480234"/>
<dbReference type="AlphaFoldDB" id="A0ABD8B330"/>
<sequence>MNMDTENRREVIFGRLLSIANVLSDKVFEKGKPIAHSYLDKIQKKPFETLVKIHQDLLDYAYKFGPNELTLMDMMGELINELSIEDAENDTPLKDNYLLSYYSQNHSLRALDQIMGTQEASQLWGYTSQDHVKRLCREGKVKCVQIGNTWVLDRNQPNPRQKK</sequence>
<proteinExistence type="predicted"/>
<accession>A0ABD8B330</accession>
<keyword evidence="1" id="KW-0614">Plasmid</keyword>
<dbReference type="RefSeq" id="WP_338709223.1">
    <property type="nucleotide sequence ID" value="NZ_CP145894.1"/>
</dbReference>
<dbReference type="Proteomes" id="UP001364764">
    <property type="component" value="Plasmid pY5S7-2"/>
</dbReference>
<geneLocation type="plasmid" evidence="1 2">
    <name>pY5S7-2</name>
</geneLocation>
<organism evidence="1 2">
    <name type="scientific">Paenibacillus amylolyticus</name>
    <dbReference type="NCBI Taxonomy" id="1451"/>
    <lineage>
        <taxon>Bacteria</taxon>
        <taxon>Bacillati</taxon>
        <taxon>Bacillota</taxon>
        <taxon>Bacilli</taxon>
        <taxon>Bacillales</taxon>
        <taxon>Paenibacillaceae</taxon>
        <taxon>Paenibacillus</taxon>
    </lineage>
</organism>
<evidence type="ECO:0000313" key="2">
    <source>
        <dbReference type="Proteomes" id="UP001364764"/>
    </source>
</evidence>
<protein>
    <submittedName>
        <fullName evidence="1">Type I-C CRISPR-associated protein Cas8c/Csd1</fullName>
    </submittedName>
</protein>